<evidence type="ECO:0000313" key="2">
    <source>
        <dbReference type="EMBL" id="RCW45187.1"/>
    </source>
</evidence>
<evidence type="ECO:0000313" key="3">
    <source>
        <dbReference type="Proteomes" id="UP000253495"/>
    </source>
</evidence>
<dbReference type="Proteomes" id="UP000253495">
    <property type="component" value="Unassembled WGS sequence"/>
</dbReference>
<protein>
    <recommendedName>
        <fullName evidence="1">DUF234 domain-containing protein</fullName>
    </recommendedName>
</protein>
<dbReference type="PANTHER" id="PTHR34704:SF1">
    <property type="entry name" value="ATPASE"/>
    <property type="match status" value="1"/>
</dbReference>
<dbReference type="PANTHER" id="PTHR34704">
    <property type="entry name" value="ATPASE"/>
    <property type="match status" value="1"/>
</dbReference>
<sequence>MARFVGRTRELRILDEELARVSRTPDDDRPGRCLLVRGRRRVGKSRLIETFVDRSGAAALYFTASGVPTEAELAGLRRDAQESSLPARDLLGAGQPSNWDDALRLLAASLPEDTPSVVVIDELPYLMDDDHAFEGTLQRAWDRHLSRKPVLLILVGSDLSMMEALDDYRRPFHQRGREMVIGPLTPLDLASMLDLEAADAFDAYLVTGGLPLICTDWEAGQDLWGFLERSLANPTSPLLVSAERSLAAEFPEHVQARTVLSAIGSGERTFTNIAKAAGGIASAPLQRSLTSLTRKRVVAGELPLSTRPSKERRYHITDPYLRFWLRFLAPSMAEIERGRGDLTLERIRRDWTTWRGRAVEPVIKEALARKLPDEHLPAAPAIGGYWTRTNDVELDIVGADRSPVAGRLLFVGSVKWLERCPFDEHDLVELQRHRAALTSEPVPTIAVSRSGVSCRGLHTSYEPHDLLEAWADSARVP</sequence>
<comment type="caution">
    <text evidence="2">The sequence shown here is derived from an EMBL/GenBank/DDBJ whole genome shotgun (WGS) entry which is preliminary data.</text>
</comment>
<name>A0A368VY74_9ACTN</name>
<dbReference type="InterPro" id="IPR004256">
    <property type="entry name" value="DUF234"/>
</dbReference>
<dbReference type="OrthoDB" id="3209349at2"/>
<dbReference type="RefSeq" id="WP_114452312.1">
    <property type="nucleotide sequence ID" value="NZ_QPJC01000003.1"/>
</dbReference>
<evidence type="ECO:0000259" key="1">
    <source>
        <dbReference type="Pfam" id="PF03008"/>
    </source>
</evidence>
<organism evidence="2 3">
    <name type="scientific">Halopolyspora algeriensis</name>
    <dbReference type="NCBI Taxonomy" id="1500506"/>
    <lineage>
        <taxon>Bacteria</taxon>
        <taxon>Bacillati</taxon>
        <taxon>Actinomycetota</taxon>
        <taxon>Actinomycetes</taxon>
        <taxon>Actinomycetes incertae sedis</taxon>
        <taxon>Halopolyspora</taxon>
    </lineage>
</organism>
<dbReference type="Gene3D" id="3.40.50.300">
    <property type="entry name" value="P-loop containing nucleotide triphosphate hydrolases"/>
    <property type="match status" value="1"/>
</dbReference>
<dbReference type="SUPFAM" id="SSF52540">
    <property type="entry name" value="P-loop containing nucleoside triphosphate hydrolases"/>
    <property type="match status" value="1"/>
</dbReference>
<accession>A0A368VY74</accession>
<proteinExistence type="predicted"/>
<dbReference type="AlphaFoldDB" id="A0A368VY74"/>
<dbReference type="InterPro" id="IPR027417">
    <property type="entry name" value="P-loop_NTPase"/>
</dbReference>
<dbReference type="EMBL" id="QPJC01000003">
    <property type="protein sequence ID" value="RCW45187.1"/>
    <property type="molecule type" value="Genomic_DNA"/>
</dbReference>
<dbReference type="Pfam" id="PF03008">
    <property type="entry name" value="DUF234"/>
    <property type="match status" value="1"/>
</dbReference>
<feature type="domain" description="DUF234" evidence="1">
    <location>
        <begin position="324"/>
        <end position="418"/>
    </location>
</feature>
<keyword evidence="3" id="KW-1185">Reference proteome</keyword>
<reference evidence="2 3" key="1">
    <citation type="submission" date="2018-07" db="EMBL/GenBank/DDBJ databases">
        <title>Genomic Encyclopedia of Type Strains, Phase III (KMG-III): the genomes of soil and plant-associated and newly described type strains.</title>
        <authorList>
            <person name="Whitman W."/>
        </authorList>
    </citation>
    <scope>NUCLEOTIDE SEQUENCE [LARGE SCALE GENOMIC DNA]</scope>
    <source>
        <strain evidence="2 3">CECT 8575</strain>
    </source>
</reference>
<gene>
    <name evidence="2" type="ORF">DFQ14_103153</name>
</gene>